<evidence type="ECO:0000256" key="6">
    <source>
        <dbReference type="ARBA" id="ARBA00023146"/>
    </source>
</evidence>
<dbReference type="PRINTS" id="PR00986">
    <property type="entry name" value="TRNASYNTHVAL"/>
</dbReference>
<evidence type="ECO:0000256" key="2">
    <source>
        <dbReference type="ARBA" id="ARBA00022598"/>
    </source>
</evidence>
<dbReference type="GO" id="GO:0005524">
    <property type="term" value="F:ATP binding"/>
    <property type="evidence" value="ECO:0007669"/>
    <property type="project" value="UniProtKB-KW"/>
</dbReference>
<keyword evidence="10" id="KW-1185">Reference proteome</keyword>
<evidence type="ECO:0000256" key="4">
    <source>
        <dbReference type="ARBA" id="ARBA00022840"/>
    </source>
</evidence>
<dbReference type="GO" id="GO:0002161">
    <property type="term" value="F:aminoacyl-tRNA deacylase activity"/>
    <property type="evidence" value="ECO:0007669"/>
    <property type="project" value="InterPro"/>
</dbReference>
<dbReference type="EC" id="6.1.1.9" evidence="1"/>
<keyword evidence="5" id="KW-0648">Protein biosynthesis</keyword>
<evidence type="ECO:0000256" key="5">
    <source>
        <dbReference type="ARBA" id="ARBA00022917"/>
    </source>
</evidence>
<proteinExistence type="predicted"/>
<keyword evidence="4" id="KW-0067">ATP-binding</keyword>
<evidence type="ECO:0000313" key="9">
    <source>
        <dbReference type="EMBL" id="CAI2200379.1"/>
    </source>
</evidence>
<name>A0A9W4TC51_9GLOM</name>
<organism evidence="9 10">
    <name type="scientific">Funneliformis geosporum</name>
    <dbReference type="NCBI Taxonomy" id="1117311"/>
    <lineage>
        <taxon>Eukaryota</taxon>
        <taxon>Fungi</taxon>
        <taxon>Fungi incertae sedis</taxon>
        <taxon>Mucoromycota</taxon>
        <taxon>Glomeromycotina</taxon>
        <taxon>Glomeromycetes</taxon>
        <taxon>Glomerales</taxon>
        <taxon>Glomeraceae</taxon>
        <taxon>Funneliformis</taxon>
    </lineage>
</organism>
<evidence type="ECO:0000256" key="7">
    <source>
        <dbReference type="ARBA" id="ARBA00029936"/>
    </source>
</evidence>
<sequence>AISDIEVEYKPSESKLYYLKYPLLNSNDYLLVATSRPETVFADVALFVNPHDPRYQKYLGKKVQHPLTQKIIPLLADEKIIIDFGTGVLKCTPGHDFFDYELGKKYNLPLLSCYDEKGNLNNLAGKWQGQAPQAIRQELVKELQAHNICLKIETYQTNLVVSQRTGALIEPLLSTQ</sequence>
<comment type="caution">
    <text evidence="9">The sequence shown here is derived from an EMBL/GenBank/DDBJ whole genome shotgun (WGS) entry which is preliminary data.</text>
</comment>
<dbReference type="InterPro" id="IPR002303">
    <property type="entry name" value="Valyl-tRNA_ligase"/>
</dbReference>
<dbReference type="Proteomes" id="UP001153678">
    <property type="component" value="Unassembled WGS sequence"/>
</dbReference>
<dbReference type="EMBL" id="CAMKVN010024191">
    <property type="protein sequence ID" value="CAI2200379.1"/>
    <property type="molecule type" value="Genomic_DNA"/>
</dbReference>
<feature type="non-terminal residue" evidence="9">
    <location>
        <position position="1"/>
    </location>
</feature>
<keyword evidence="2" id="KW-0436">Ligase</keyword>
<dbReference type="AlphaFoldDB" id="A0A9W4TC51"/>
<feature type="domain" description="Leucyl-tRNA synthetase editing" evidence="8">
    <location>
        <begin position="60"/>
        <end position="113"/>
    </location>
</feature>
<dbReference type="OrthoDB" id="2400002at2759"/>
<dbReference type="PANTHER" id="PTHR11946:SF93">
    <property type="entry name" value="VALINE--TRNA LIGASE, CHLOROPLASTIC_MITOCHONDRIAL 2"/>
    <property type="match status" value="1"/>
</dbReference>
<dbReference type="GO" id="GO:0004832">
    <property type="term" value="F:valine-tRNA ligase activity"/>
    <property type="evidence" value="ECO:0007669"/>
    <property type="project" value="UniProtKB-EC"/>
</dbReference>
<evidence type="ECO:0000259" key="8">
    <source>
        <dbReference type="Pfam" id="PF13603"/>
    </source>
</evidence>
<accession>A0A9W4TC51</accession>
<evidence type="ECO:0000256" key="1">
    <source>
        <dbReference type="ARBA" id="ARBA00013169"/>
    </source>
</evidence>
<reference evidence="9" key="1">
    <citation type="submission" date="2022-08" db="EMBL/GenBank/DDBJ databases">
        <authorList>
            <person name="Kallberg Y."/>
            <person name="Tangrot J."/>
            <person name="Rosling A."/>
        </authorList>
    </citation>
    <scope>NUCLEOTIDE SEQUENCE</scope>
    <source>
        <strain evidence="9">Wild A</strain>
    </source>
</reference>
<protein>
    <recommendedName>
        <fullName evidence="1">valine--tRNA ligase</fullName>
        <ecNumber evidence="1">6.1.1.9</ecNumber>
    </recommendedName>
    <alternativeName>
        <fullName evidence="7">Valyl-tRNA synthetase</fullName>
    </alternativeName>
</protein>
<dbReference type="GO" id="GO:0005829">
    <property type="term" value="C:cytosol"/>
    <property type="evidence" value="ECO:0007669"/>
    <property type="project" value="TreeGrafter"/>
</dbReference>
<keyword evidence="6" id="KW-0030">Aminoacyl-tRNA synthetase</keyword>
<evidence type="ECO:0000313" key="10">
    <source>
        <dbReference type="Proteomes" id="UP001153678"/>
    </source>
</evidence>
<dbReference type="InterPro" id="IPR009008">
    <property type="entry name" value="Val/Leu/Ile-tRNA-synth_edit"/>
</dbReference>
<dbReference type="InterPro" id="IPR025709">
    <property type="entry name" value="Leu_tRNA-synth_edit"/>
</dbReference>
<gene>
    <name evidence="9" type="ORF">FWILDA_LOCUS19539</name>
</gene>
<dbReference type="PANTHER" id="PTHR11946">
    <property type="entry name" value="VALYL-TRNA SYNTHETASES"/>
    <property type="match status" value="1"/>
</dbReference>
<dbReference type="SUPFAM" id="SSF50677">
    <property type="entry name" value="ValRS/IleRS/LeuRS editing domain"/>
    <property type="match status" value="1"/>
</dbReference>
<keyword evidence="3" id="KW-0547">Nucleotide-binding</keyword>
<dbReference type="Gene3D" id="3.90.740.10">
    <property type="entry name" value="Valyl/Leucyl/Isoleucyl-tRNA synthetase, editing domain"/>
    <property type="match status" value="1"/>
</dbReference>
<dbReference type="Pfam" id="PF13603">
    <property type="entry name" value="tRNA-synt_1_2"/>
    <property type="match status" value="1"/>
</dbReference>
<dbReference type="GO" id="GO:0006438">
    <property type="term" value="P:valyl-tRNA aminoacylation"/>
    <property type="evidence" value="ECO:0007669"/>
    <property type="project" value="InterPro"/>
</dbReference>
<evidence type="ECO:0000256" key="3">
    <source>
        <dbReference type="ARBA" id="ARBA00022741"/>
    </source>
</evidence>